<proteinExistence type="predicted"/>
<organism evidence="1 2">
    <name type="scientific">Gordonia prachuapensis</name>
    <dbReference type="NCBI Taxonomy" id="3115651"/>
    <lineage>
        <taxon>Bacteria</taxon>
        <taxon>Bacillati</taxon>
        <taxon>Actinomycetota</taxon>
        <taxon>Actinomycetes</taxon>
        <taxon>Mycobacteriales</taxon>
        <taxon>Gordoniaceae</taxon>
        <taxon>Gordonia</taxon>
    </lineage>
</organism>
<evidence type="ECO:0000313" key="2">
    <source>
        <dbReference type="Proteomes" id="UP001335729"/>
    </source>
</evidence>
<name>A0ABU7MXA1_9ACTN</name>
<dbReference type="RefSeq" id="WP_330506268.1">
    <property type="nucleotide sequence ID" value="NZ_JAZDUE010000015.1"/>
</dbReference>
<evidence type="ECO:0000313" key="1">
    <source>
        <dbReference type="EMBL" id="MEE4024940.1"/>
    </source>
</evidence>
<reference evidence="1 2" key="1">
    <citation type="submission" date="2024-01" db="EMBL/GenBank/DDBJ databases">
        <title>Draft genome sequence of Gordonia sp. PKS22-38.</title>
        <authorList>
            <person name="Suphannarot A."/>
            <person name="Mingma R."/>
        </authorList>
    </citation>
    <scope>NUCLEOTIDE SEQUENCE [LARGE SCALE GENOMIC DNA]</scope>
    <source>
        <strain evidence="1 2">PKS22-38</strain>
    </source>
</reference>
<keyword evidence="2" id="KW-1185">Reference proteome</keyword>
<evidence type="ECO:0008006" key="3">
    <source>
        <dbReference type="Google" id="ProtNLM"/>
    </source>
</evidence>
<accession>A0ABU7MXA1</accession>
<sequence length="309" mass="33399">MTFFPTDSYGLIHRVAAISAAHTDNELQRACASGDLVKVIRGTFAVRAERTAEEEHRLLAIAVALQSGPGAVISHESAAVLHGLPMLKPSLRRAHLTIDATAGGRADRHRHVHASRLGPGDVVVVEGLRVTSLERTAVDVACTTPLGFAGALAVFDAALRKGADLALMATMLQQRRRGVAQARRALDLADPGAENPGESWGRAQIIVAGLPVPRLQHEFYDGHGRFVARTDYDWDGKLVGEFDGKVKYCKHIGDGETVVDVVTREKAREDRLRGMGVMVIRWVWADLEAGRVAGMVRAWLEKFGLVAAA</sequence>
<dbReference type="EMBL" id="JAZDUE010000015">
    <property type="protein sequence ID" value="MEE4024940.1"/>
    <property type="molecule type" value="Genomic_DNA"/>
</dbReference>
<protein>
    <recommendedName>
        <fullName evidence="3">Transcriptional regulator, AbiEi antitoxin, Type IV TA system</fullName>
    </recommendedName>
</protein>
<comment type="caution">
    <text evidence="1">The sequence shown here is derived from an EMBL/GenBank/DDBJ whole genome shotgun (WGS) entry which is preliminary data.</text>
</comment>
<gene>
    <name evidence="1" type="ORF">V1Y59_17780</name>
</gene>
<dbReference type="Proteomes" id="UP001335729">
    <property type="component" value="Unassembled WGS sequence"/>
</dbReference>